<dbReference type="PRINTS" id="PR00116">
    <property type="entry name" value="ARGINASE"/>
</dbReference>
<dbReference type="FunFam" id="3.40.800.10:FF:000012">
    <property type="entry name" value="Arginase"/>
    <property type="match status" value="1"/>
</dbReference>
<dbReference type="GO" id="GO:0004053">
    <property type="term" value="F:arginase activity"/>
    <property type="evidence" value="ECO:0007669"/>
    <property type="project" value="UniProtKB-UniRule"/>
</dbReference>
<evidence type="ECO:0000256" key="8">
    <source>
        <dbReference type="ARBA" id="ARBA00047391"/>
    </source>
</evidence>
<sequence>MKEQLPITILPVPFDWGAGRRGAASGPEAVLQAGLVRRLQKLGCRVQLRSDDYLPNTDADRRTSAKLKHWGRVQTMNEALALEAAAAMRAGTFPLAIGGDHSLAIGTVAAAAKARRRIGVLWIDAHGDLNTPQTSPSGNIHGMSLAALLGLGDPRFTGIGGPGAKLNPGHIALVGARELDVGEKELIRELGIACFTMHDIDRYGMARVMENAIRVVSDGTDGVHLSFDIDSVDPGEAPGTGTPVRGGLNYREAHLAMEMLHEAAVVTSADLVEVNPLLDNGQRTARLAVELAASFAGERIL</sequence>
<dbReference type="AlphaFoldDB" id="A0A5S5CE96"/>
<keyword evidence="15" id="KW-1185">Reference proteome</keyword>
<dbReference type="UniPathway" id="UPA00158">
    <property type="reaction ID" value="UER00270"/>
</dbReference>
<dbReference type="GO" id="GO:0005737">
    <property type="term" value="C:cytoplasm"/>
    <property type="evidence" value="ECO:0007669"/>
    <property type="project" value="TreeGrafter"/>
</dbReference>
<dbReference type="PANTHER" id="PTHR43782">
    <property type="entry name" value="ARGINASE"/>
    <property type="match status" value="1"/>
</dbReference>
<keyword evidence="4 13" id="KW-0056">Arginine metabolism</keyword>
<evidence type="ECO:0000256" key="7">
    <source>
        <dbReference type="ARBA" id="ARBA00023211"/>
    </source>
</evidence>
<dbReference type="CDD" id="cd09989">
    <property type="entry name" value="Arginase"/>
    <property type="match status" value="1"/>
</dbReference>
<name>A0A5S5CE96_9BACL</name>
<dbReference type="GO" id="GO:0000050">
    <property type="term" value="P:urea cycle"/>
    <property type="evidence" value="ECO:0007669"/>
    <property type="project" value="UniProtKB-UniPathway"/>
</dbReference>
<evidence type="ECO:0000256" key="4">
    <source>
        <dbReference type="ARBA" id="ARBA00022503"/>
    </source>
</evidence>
<gene>
    <name evidence="14" type="ORF">BCM02_102262</name>
</gene>
<dbReference type="Gene3D" id="3.40.800.10">
    <property type="entry name" value="Ureohydrolase domain"/>
    <property type="match status" value="1"/>
</dbReference>
<dbReference type="EC" id="3.5.3.1" evidence="2 9"/>
<dbReference type="PIRSF" id="PIRSF036979">
    <property type="entry name" value="Arginase"/>
    <property type="match status" value="1"/>
</dbReference>
<dbReference type="PROSITE" id="PS01053">
    <property type="entry name" value="ARGINASE_1"/>
    <property type="match status" value="1"/>
</dbReference>
<dbReference type="InterPro" id="IPR020855">
    <property type="entry name" value="Ureohydrolase_Mn_BS"/>
</dbReference>
<dbReference type="SUPFAM" id="SSF52768">
    <property type="entry name" value="Arginase/deacetylase"/>
    <property type="match status" value="1"/>
</dbReference>
<comment type="catalytic activity">
    <reaction evidence="8 13">
        <text>L-arginine + H2O = urea + L-ornithine</text>
        <dbReference type="Rhea" id="RHEA:20569"/>
        <dbReference type="ChEBI" id="CHEBI:15377"/>
        <dbReference type="ChEBI" id="CHEBI:16199"/>
        <dbReference type="ChEBI" id="CHEBI:32682"/>
        <dbReference type="ChEBI" id="CHEBI:46911"/>
        <dbReference type="EC" id="3.5.3.1"/>
    </reaction>
</comment>
<evidence type="ECO:0000256" key="6">
    <source>
        <dbReference type="ARBA" id="ARBA00022801"/>
    </source>
</evidence>
<evidence type="ECO:0000256" key="13">
    <source>
        <dbReference type="RuleBase" id="RU361159"/>
    </source>
</evidence>
<dbReference type="NCBIfam" id="TIGR01229">
    <property type="entry name" value="rocF_arginase"/>
    <property type="match status" value="1"/>
</dbReference>
<evidence type="ECO:0000313" key="14">
    <source>
        <dbReference type="EMBL" id="TYP77701.1"/>
    </source>
</evidence>
<dbReference type="RefSeq" id="WP_148928195.1">
    <property type="nucleotide sequence ID" value="NZ_VNHS01000002.1"/>
</dbReference>
<dbReference type="Pfam" id="PF00491">
    <property type="entry name" value="Arginase"/>
    <property type="match status" value="1"/>
</dbReference>
<organism evidence="14 15">
    <name type="scientific">Paenibacillus methanolicus</name>
    <dbReference type="NCBI Taxonomy" id="582686"/>
    <lineage>
        <taxon>Bacteria</taxon>
        <taxon>Bacillati</taxon>
        <taxon>Bacillota</taxon>
        <taxon>Bacilli</taxon>
        <taxon>Bacillales</taxon>
        <taxon>Paenibacillaceae</taxon>
        <taxon>Paenibacillus</taxon>
    </lineage>
</organism>
<evidence type="ECO:0000256" key="2">
    <source>
        <dbReference type="ARBA" id="ARBA00012168"/>
    </source>
</evidence>
<dbReference type="InterPro" id="IPR023696">
    <property type="entry name" value="Ureohydrolase_dom_sf"/>
</dbReference>
<feature type="binding site" evidence="10">
    <location>
        <position position="126"/>
    </location>
    <ligand>
        <name>Mn(2+)</name>
        <dbReference type="ChEBI" id="CHEBI:29035"/>
        <label>2</label>
    </ligand>
</feature>
<evidence type="ECO:0000256" key="10">
    <source>
        <dbReference type="PIRSR" id="PIRSR036979-1"/>
    </source>
</evidence>
<comment type="pathway">
    <text evidence="1">Nitrogen metabolism; urea cycle; L-ornithine and urea from L-arginine: step 1/1.</text>
</comment>
<feature type="binding site" evidence="10">
    <location>
        <position position="101"/>
    </location>
    <ligand>
        <name>Mn(2+)</name>
        <dbReference type="ChEBI" id="CHEBI:29035"/>
        <label>1</label>
    </ligand>
</feature>
<dbReference type="PROSITE" id="PS51409">
    <property type="entry name" value="ARGINASE_2"/>
    <property type="match status" value="1"/>
</dbReference>
<keyword evidence="7 10" id="KW-0464">Manganese</keyword>
<evidence type="ECO:0000256" key="1">
    <source>
        <dbReference type="ARBA" id="ARBA00005098"/>
    </source>
</evidence>
<keyword evidence="6 12" id="KW-0378">Hydrolase</keyword>
<comment type="cofactor">
    <cofactor evidence="10 13">
        <name>Mn(2+)</name>
        <dbReference type="ChEBI" id="CHEBI:29035"/>
    </cofactor>
    <text evidence="10 13">Binds 2 manganese ions per subunit.</text>
</comment>
<evidence type="ECO:0000256" key="9">
    <source>
        <dbReference type="NCBIfam" id="TIGR01229"/>
    </source>
</evidence>
<evidence type="ECO:0000256" key="12">
    <source>
        <dbReference type="RuleBase" id="RU003684"/>
    </source>
</evidence>
<dbReference type="Proteomes" id="UP000323257">
    <property type="component" value="Unassembled WGS sequence"/>
</dbReference>
<evidence type="ECO:0000256" key="11">
    <source>
        <dbReference type="PROSITE-ProRule" id="PRU00742"/>
    </source>
</evidence>
<feature type="binding site" evidence="10">
    <location>
        <position position="128"/>
    </location>
    <ligand>
        <name>Mn(2+)</name>
        <dbReference type="ChEBI" id="CHEBI:29035"/>
        <label>1</label>
    </ligand>
</feature>
<evidence type="ECO:0000256" key="5">
    <source>
        <dbReference type="ARBA" id="ARBA00022723"/>
    </source>
</evidence>
<comment type="similarity">
    <text evidence="11 12">Belongs to the arginase family.</text>
</comment>
<evidence type="ECO:0000256" key="3">
    <source>
        <dbReference type="ARBA" id="ARBA00018123"/>
    </source>
</evidence>
<evidence type="ECO:0000313" key="15">
    <source>
        <dbReference type="Proteomes" id="UP000323257"/>
    </source>
</evidence>
<accession>A0A5S5CE96</accession>
<feature type="binding site" evidence="10">
    <location>
        <position position="230"/>
    </location>
    <ligand>
        <name>Mn(2+)</name>
        <dbReference type="ChEBI" id="CHEBI:29035"/>
        <label>1</label>
    </ligand>
</feature>
<dbReference type="PANTHER" id="PTHR43782:SF3">
    <property type="entry name" value="ARGINASE"/>
    <property type="match status" value="1"/>
</dbReference>
<proteinExistence type="inferred from homology"/>
<keyword evidence="5 10" id="KW-0479">Metal-binding</keyword>
<feature type="binding site" evidence="10">
    <location>
        <position position="124"/>
    </location>
    <ligand>
        <name>Mn(2+)</name>
        <dbReference type="ChEBI" id="CHEBI:29035"/>
        <label>2</label>
    </ligand>
</feature>
<dbReference type="OrthoDB" id="9789727at2"/>
<feature type="binding site" evidence="10">
    <location>
        <position position="228"/>
    </location>
    <ligand>
        <name>Mn(2+)</name>
        <dbReference type="ChEBI" id="CHEBI:29035"/>
        <label>1</label>
    </ligand>
</feature>
<protein>
    <recommendedName>
        <fullName evidence="3 9">Arginase</fullName>
        <ecNumber evidence="2 9">3.5.3.1</ecNumber>
    </recommendedName>
</protein>
<dbReference type="GO" id="GO:0030145">
    <property type="term" value="F:manganese ion binding"/>
    <property type="evidence" value="ECO:0007669"/>
    <property type="project" value="TreeGrafter"/>
</dbReference>
<dbReference type="GO" id="GO:0006525">
    <property type="term" value="P:arginine metabolic process"/>
    <property type="evidence" value="ECO:0007669"/>
    <property type="project" value="UniProtKB-KW"/>
</dbReference>
<reference evidence="14 15" key="1">
    <citation type="submission" date="2019-07" db="EMBL/GenBank/DDBJ databases">
        <title>Genomic Encyclopedia of Type Strains, Phase III (KMG-III): the genomes of soil and plant-associated and newly described type strains.</title>
        <authorList>
            <person name="Whitman W."/>
        </authorList>
    </citation>
    <scope>NUCLEOTIDE SEQUENCE [LARGE SCALE GENOMIC DNA]</scope>
    <source>
        <strain evidence="14 15">BL24</strain>
    </source>
</reference>
<dbReference type="InterPro" id="IPR014033">
    <property type="entry name" value="Arginase"/>
</dbReference>
<comment type="caution">
    <text evidence="14">The sequence shown here is derived from an EMBL/GenBank/DDBJ whole genome shotgun (WGS) entry which is preliminary data.</text>
</comment>
<dbReference type="InterPro" id="IPR006035">
    <property type="entry name" value="Ureohydrolase"/>
</dbReference>
<dbReference type="EMBL" id="VNHS01000002">
    <property type="protein sequence ID" value="TYP77701.1"/>
    <property type="molecule type" value="Genomic_DNA"/>
</dbReference>